<sequence>MDEFGKLNEKVKDRLSELGFKKPTLIQRRALPKILEGENCLLIAPTGTGKTEAALLPIFSNYFEKNTEEGIKIIYIAPLRALNRDILNRLQRWEEYLDIDIQVRHGDTTKYQRRKQALNPPDMLITTPETLQAILPGSRMKEHLKAVEWVIIDEVHELAESKRGTQLSIGLERLYRYSGTVQRIGLSATVGNSEEIGDFLVGSDRKVEIVDASSAEEMSVRVESPMPTEDDAELSEKLNADPPMIARIRRIRDLIKDHESTLTFVNTRETSETLGSKLKFWDSDFPVSVHHGSLSRGFRVSSEKDFRNENLKSLICTSSMELGIDIGAIDFVIQYGSPRQVKRLIQRVGRSGHRIGGVSRGTIMGTDPDDVMESGIIAKRAFSHDLEPAKMHENSLDVLSHQIVGLSLDGVRDLEEIFSVIKNAYPYRNLSRDEFSEVVNQLQVQSLLWLDGKDIGRGKSSWKYYYGNLSMIPDIKHYQIIDMVSGESIGSLDEEFVVDQVDLGVTFICKGEAWRVVEVEDDQVRVEPTKDPYGAVPAWEGELIPVSFRTAQKVGELRSEVANHLEEGMSEEKIVKELENDYPADRDSLEWMISYLHKQLDEGSIPTDENIIIENYENFSVLHTCLGTIVNRTLGQILSALLSTRIGASIGLNTDPYRIAFRFPEKEDVKTVEETLKELKSEYLEPILKKILGKSSIFRWRLLHVAKRFGAIKKDADFSEIRGDRLAEAFEGTPIWNETEREVRLEKMDVAKLEQFIELLQNGRVKIETINRSKSQGPTPMSLPILNRLAVSGELVIPERAEREIIKALKRRLRNKQVKLLCLNCLDWSTVTRVRRLSKNPTCKNCEARLLALVPVRKGEVEKALKKQRAGKKLSSEEKDSVGRARDTANLIITHGKKAITAMAGRGVGPATASRILSMQYEKEKDFYQAILHAEREYARTHRFWD</sequence>
<dbReference type="SMART" id="SM00490">
    <property type="entry name" value="HELICc"/>
    <property type="match status" value="1"/>
</dbReference>
<dbReference type="InterPro" id="IPR003593">
    <property type="entry name" value="AAA+_ATPase"/>
</dbReference>
<evidence type="ECO:0000256" key="2">
    <source>
        <dbReference type="ARBA" id="ARBA00022763"/>
    </source>
</evidence>
<evidence type="ECO:0000256" key="8">
    <source>
        <dbReference type="ARBA" id="ARBA00023235"/>
    </source>
</evidence>
<dbReference type="PANTHER" id="PTHR47962:SF5">
    <property type="entry name" value="ATP-DEPENDENT HELICASE LHR-RELATED"/>
    <property type="match status" value="1"/>
</dbReference>
<dbReference type="PROSITE" id="PS51192">
    <property type="entry name" value="HELICASE_ATP_BIND_1"/>
    <property type="match status" value="1"/>
</dbReference>
<keyword evidence="8" id="KW-0413">Isomerase</keyword>
<dbReference type="GO" id="GO:0140097">
    <property type="term" value="F:catalytic activity, acting on DNA"/>
    <property type="evidence" value="ECO:0007669"/>
    <property type="project" value="UniProtKB-ARBA"/>
</dbReference>
<protein>
    <recommendedName>
        <fullName evidence="14">Helicase</fullName>
    </recommendedName>
</protein>
<evidence type="ECO:0000313" key="13">
    <source>
        <dbReference type="Proteomes" id="UP000070341"/>
    </source>
</evidence>
<dbReference type="Pfam" id="PF19306">
    <property type="entry name" value="WHD_Lhr"/>
    <property type="match status" value="1"/>
</dbReference>
<dbReference type="GO" id="GO:0016887">
    <property type="term" value="F:ATP hydrolysis activity"/>
    <property type="evidence" value="ECO:0007669"/>
    <property type="project" value="TreeGrafter"/>
</dbReference>
<comment type="caution">
    <text evidence="12">The sequence shown here is derived from an EMBL/GenBank/DDBJ whole genome shotgun (WGS) entry which is preliminary data.</text>
</comment>
<keyword evidence="13" id="KW-1185">Reference proteome</keyword>
<evidence type="ECO:0000256" key="6">
    <source>
        <dbReference type="ARBA" id="ARBA00023125"/>
    </source>
</evidence>
<evidence type="ECO:0000256" key="9">
    <source>
        <dbReference type="ARBA" id="ARBA00093467"/>
    </source>
</evidence>
<organism evidence="12 13">
    <name type="scientific">candidate division MSBL1 archaeon SCGC-AAA259M10</name>
    <dbReference type="NCBI Taxonomy" id="1698270"/>
    <lineage>
        <taxon>Archaea</taxon>
        <taxon>Methanobacteriati</taxon>
        <taxon>Methanobacteriota</taxon>
        <taxon>candidate division MSBL1</taxon>
    </lineage>
</organism>
<keyword evidence="5" id="KW-0067">ATP-binding</keyword>
<keyword evidence="3" id="KW-0378">Hydrolase</keyword>
<name>A0A133V357_9EURY</name>
<dbReference type="InterPro" id="IPR001650">
    <property type="entry name" value="Helicase_C-like"/>
</dbReference>
<evidence type="ECO:0000313" key="12">
    <source>
        <dbReference type="EMBL" id="KXB00871.1"/>
    </source>
</evidence>
<dbReference type="GO" id="GO:0003677">
    <property type="term" value="F:DNA binding"/>
    <property type="evidence" value="ECO:0007669"/>
    <property type="project" value="UniProtKB-KW"/>
</dbReference>
<dbReference type="Pfam" id="PF08494">
    <property type="entry name" value="DEAD_assoc"/>
    <property type="match status" value="1"/>
</dbReference>
<keyword evidence="4" id="KW-0347">Helicase</keyword>
<dbReference type="PATRIC" id="fig|1698270.3.peg.16"/>
<evidence type="ECO:0000256" key="5">
    <source>
        <dbReference type="ARBA" id="ARBA00022840"/>
    </source>
</evidence>
<dbReference type="InterPro" id="IPR014001">
    <property type="entry name" value="Helicase_ATP-bd"/>
</dbReference>
<keyword evidence="1" id="KW-0547">Nucleotide-binding</keyword>
<dbReference type="GO" id="GO:0004386">
    <property type="term" value="F:helicase activity"/>
    <property type="evidence" value="ECO:0007669"/>
    <property type="project" value="UniProtKB-KW"/>
</dbReference>
<proteinExistence type="inferred from homology"/>
<dbReference type="SUPFAM" id="SSF52540">
    <property type="entry name" value="P-loop containing nucleoside triphosphate hydrolases"/>
    <property type="match status" value="1"/>
</dbReference>
<reference evidence="12 13" key="1">
    <citation type="journal article" date="2016" name="Sci. Rep.">
        <title>Metabolic traits of an uncultured archaeal lineage -MSBL1- from brine pools of the Red Sea.</title>
        <authorList>
            <person name="Mwirichia R."/>
            <person name="Alam I."/>
            <person name="Rashid M."/>
            <person name="Vinu M."/>
            <person name="Ba-Alawi W."/>
            <person name="Anthony Kamau A."/>
            <person name="Kamanda Ngugi D."/>
            <person name="Goker M."/>
            <person name="Klenk H.P."/>
            <person name="Bajic V."/>
            <person name="Stingl U."/>
        </authorList>
    </citation>
    <scope>NUCLEOTIDE SEQUENCE [LARGE SCALE GENOMIC DNA]</scope>
    <source>
        <strain evidence="12">SCGC-AAA259M10</strain>
    </source>
</reference>
<comment type="similarity">
    <text evidence="9">Belongs to the Lhr helicase family. Lhr-Core subfamily.</text>
</comment>
<keyword evidence="6" id="KW-0238">DNA-binding</keyword>
<dbReference type="PANTHER" id="PTHR47962">
    <property type="entry name" value="ATP-DEPENDENT HELICASE LHR-RELATED-RELATED"/>
    <property type="match status" value="1"/>
</dbReference>
<dbReference type="AlphaFoldDB" id="A0A133V357"/>
<evidence type="ECO:0000259" key="10">
    <source>
        <dbReference type="PROSITE" id="PS51192"/>
    </source>
</evidence>
<feature type="domain" description="Helicase ATP-binding" evidence="10">
    <location>
        <begin position="31"/>
        <end position="208"/>
    </location>
</feature>
<dbReference type="InterPro" id="IPR017170">
    <property type="entry name" value="Lhr-like"/>
</dbReference>
<dbReference type="InterPro" id="IPR011545">
    <property type="entry name" value="DEAD/DEAH_box_helicase_dom"/>
</dbReference>
<dbReference type="PIRSF" id="PIRSF037307">
    <property type="entry name" value="Lhr-like_helic_prd"/>
    <property type="match status" value="1"/>
</dbReference>
<evidence type="ECO:0000256" key="1">
    <source>
        <dbReference type="ARBA" id="ARBA00022741"/>
    </source>
</evidence>
<keyword evidence="7" id="KW-0234">DNA repair</keyword>
<dbReference type="SMART" id="SM00382">
    <property type="entry name" value="AAA"/>
    <property type="match status" value="1"/>
</dbReference>
<evidence type="ECO:0000256" key="3">
    <source>
        <dbReference type="ARBA" id="ARBA00022801"/>
    </source>
</evidence>
<keyword evidence="2" id="KW-0227">DNA damage</keyword>
<accession>A0A133V357</accession>
<gene>
    <name evidence="12" type="ORF">AKJ40_00075</name>
</gene>
<dbReference type="Pfam" id="PF00271">
    <property type="entry name" value="Helicase_C"/>
    <property type="match status" value="1"/>
</dbReference>
<evidence type="ECO:0008006" key="14">
    <source>
        <dbReference type="Google" id="ProtNLM"/>
    </source>
</evidence>
<dbReference type="Proteomes" id="UP000070341">
    <property type="component" value="Unassembled WGS sequence"/>
</dbReference>
<evidence type="ECO:0000256" key="4">
    <source>
        <dbReference type="ARBA" id="ARBA00022806"/>
    </source>
</evidence>
<dbReference type="Gene3D" id="3.40.50.300">
    <property type="entry name" value="P-loop containing nucleotide triphosphate hydrolases"/>
    <property type="match status" value="2"/>
</dbReference>
<dbReference type="InterPro" id="IPR045628">
    <property type="entry name" value="Lhr_WH_dom"/>
</dbReference>
<dbReference type="Pfam" id="PF00270">
    <property type="entry name" value="DEAD"/>
    <property type="match status" value="1"/>
</dbReference>
<dbReference type="SMART" id="SM00487">
    <property type="entry name" value="DEXDc"/>
    <property type="match status" value="1"/>
</dbReference>
<dbReference type="GO" id="GO:0005524">
    <property type="term" value="F:ATP binding"/>
    <property type="evidence" value="ECO:0007669"/>
    <property type="project" value="UniProtKB-KW"/>
</dbReference>
<evidence type="ECO:0000256" key="7">
    <source>
        <dbReference type="ARBA" id="ARBA00023204"/>
    </source>
</evidence>
<dbReference type="GO" id="GO:0006281">
    <property type="term" value="P:DNA repair"/>
    <property type="evidence" value="ECO:0007669"/>
    <property type="project" value="UniProtKB-KW"/>
</dbReference>
<dbReference type="InterPro" id="IPR027417">
    <property type="entry name" value="P-loop_NTPase"/>
</dbReference>
<dbReference type="EMBL" id="LHXU01000001">
    <property type="protein sequence ID" value="KXB00871.1"/>
    <property type="molecule type" value="Genomic_DNA"/>
</dbReference>
<dbReference type="InterPro" id="IPR052511">
    <property type="entry name" value="ATP-dep_Helicase"/>
</dbReference>
<feature type="domain" description="Helicase C-terminal" evidence="11">
    <location>
        <begin position="250"/>
        <end position="397"/>
    </location>
</feature>
<dbReference type="InterPro" id="IPR013701">
    <property type="entry name" value="Lhr-like_DEAD/DEAH_assoc"/>
</dbReference>
<dbReference type="PROSITE" id="PS51194">
    <property type="entry name" value="HELICASE_CTER"/>
    <property type="match status" value="1"/>
</dbReference>
<evidence type="ECO:0000259" key="11">
    <source>
        <dbReference type="PROSITE" id="PS51194"/>
    </source>
</evidence>